<dbReference type="Proteomes" id="UP001164705">
    <property type="component" value="Chromosome"/>
</dbReference>
<dbReference type="RefSeq" id="WP_267677449.1">
    <property type="nucleotide sequence ID" value="NZ_CP113088.1"/>
</dbReference>
<dbReference type="InterPro" id="IPR013078">
    <property type="entry name" value="His_Pase_superF_clade-1"/>
</dbReference>
<dbReference type="KEGG" id="lnu:N7U66_04235"/>
<dbReference type="InterPro" id="IPR029033">
    <property type="entry name" value="His_PPase_superfam"/>
</dbReference>
<dbReference type="Pfam" id="PF00300">
    <property type="entry name" value="His_Phos_1"/>
    <property type="match status" value="1"/>
</dbReference>
<proteinExistence type="predicted"/>
<dbReference type="PANTHER" id="PTHR47623:SF1">
    <property type="entry name" value="OS09G0287300 PROTEIN"/>
    <property type="match status" value="1"/>
</dbReference>
<dbReference type="PANTHER" id="PTHR47623">
    <property type="entry name" value="OS09G0287300 PROTEIN"/>
    <property type="match status" value="1"/>
</dbReference>
<accession>A0A9E8MZ02</accession>
<evidence type="ECO:0000313" key="2">
    <source>
        <dbReference type="EMBL" id="WAC02849.1"/>
    </source>
</evidence>
<dbReference type="AlphaFoldDB" id="A0A9E8MZ02"/>
<feature type="binding site" evidence="1">
    <location>
        <position position="65"/>
    </location>
    <ligand>
        <name>substrate</name>
    </ligand>
</feature>
<dbReference type="SUPFAM" id="SSF53254">
    <property type="entry name" value="Phosphoglycerate mutase-like"/>
    <property type="match status" value="1"/>
</dbReference>
<organism evidence="2 3">
    <name type="scientific">Lacinutrix neustonica</name>
    <dbReference type="NCBI Taxonomy" id="2980107"/>
    <lineage>
        <taxon>Bacteria</taxon>
        <taxon>Pseudomonadati</taxon>
        <taxon>Bacteroidota</taxon>
        <taxon>Flavobacteriia</taxon>
        <taxon>Flavobacteriales</taxon>
        <taxon>Flavobacteriaceae</taxon>
        <taxon>Lacinutrix</taxon>
    </lineage>
</organism>
<name>A0A9E8MZ02_9FLAO</name>
<evidence type="ECO:0000313" key="3">
    <source>
        <dbReference type="Proteomes" id="UP001164705"/>
    </source>
</evidence>
<protein>
    <submittedName>
        <fullName evidence="2">Histidine phosphatase family protein</fullName>
    </submittedName>
</protein>
<sequence length="169" mass="19170">MQINTIKSVKTVYFVRHAKSCWNNNDSDFDRPLKKRGIKDANLVSNYLKNKAIDPDLILCSSANRTRLTADIFIENLALNSVKTEYIKALYDFSGEGLLNVLKSCDNSIDKVLIFGHNYAMTNVVNQLGSTPISNMTTSGFVEIDFNIDRWKDLKKGDTKLIVFPKDLR</sequence>
<dbReference type="Gene3D" id="3.40.50.1240">
    <property type="entry name" value="Phosphoglycerate mutase-like"/>
    <property type="match status" value="1"/>
</dbReference>
<evidence type="ECO:0000256" key="1">
    <source>
        <dbReference type="PIRSR" id="PIRSR613078-2"/>
    </source>
</evidence>
<keyword evidence="3" id="KW-1185">Reference proteome</keyword>
<feature type="binding site" evidence="1">
    <location>
        <begin position="16"/>
        <end position="23"/>
    </location>
    <ligand>
        <name>substrate</name>
    </ligand>
</feature>
<dbReference type="EMBL" id="CP113088">
    <property type="protein sequence ID" value="WAC02849.1"/>
    <property type="molecule type" value="Genomic_DNA"/>
</dbReference>
<reference evidence="2" key="1">
    <citation type="submission" date="2022-11" db="EMBL/GenBank/DDBJ databases">
        <title>Lacinutrix neustonica HL-RS19T sp. nov., isolated from the surface microlayer sample of brackish Lake Shihwa.</title>
        <authorList>
            <person name="Choi J.Y."/>
            <person name="Hwang C.Y."/>
        </authorList>
    </citation>
    <scope>NUCLEOTIDE SEQUENCE</scope>
    <source>
        <strain evidence="2">HL-RS19</strain>
    </source>
</reference>
<gene>
    <name evidence="2" type="ORF">N7U66_04235</name>
</gene>
<dbReference type="CDD" id="cd07067">
    <property type="entry name" value="HP_PGM_like"/>
    <property type="match status" value="1"/>
</dbReference>